<evidence type="ECO:0000256" key="3">
    <source>
        <dbReference type="SAM" id="MobiDB-lite"/>
    </source>
</evidence>
<dbReference type="SUPFAM" id="SSF56801">
    <property type="entry name" value="Acetyl-CoA synthetase-like"/>
    <property type="match status" value="1"/>
</dbReference>
<evidence type="ECO:0000313" key="4">
    <source>
        <dbReference type="EMBL" id="PPJ36621.1"/>
    </source>
</evidence>
<dbReference type="AlphaFoldDB" id="A0A2S6AMY6"/>
<dbReference type="Gene3D" id="2.30.38.10">
    <property type="entry name" value="Luciferase, Domain 3"/>
    <property type="match status" value="1"/>
</dbReference>
<dbReference type="EMBL" id="PSZC01000013">
    <property type="protein sequence ID" value="PPJ36621.1"/>
    <property type="molecule type" value="Genomic_DNA"/>
</dbReference>
<evidence type="ECO:0000313" key="5">
    <source>
        <dbReference type="Proteomes" id="UP000239874"/>
    </source>
</evidence>
<name>A0A2S6AMY6_9NOCA</name>
<proteinExistence type="inferred from homology"/>
<evidence type="ECO:0000256" key="1">
    <source>
        <dbReference type="ARBA" id="ARBA00006432"/>
    </source>
</evidence>
<dbReference type="GO" id="GO:0006631">
    <property type="term" value="P:fatty acid metabolic process"/>
    <property type="evidence" value="ECO:0007669"/>
    <property type="project" value="TreeGrafter"/>
</dbReference>
<dbReference type="Proteomes" id="UP000239874">
    <property type="component" value="Unassembled WGS sequence"/>
</dbReference>
<evidence type="ECO:0000256" key="2">
    <source>
        <dbReference type="ARBA" id="ARBA00022598"/>
    </source>
</evidence>
<accession>A0A2S6AMY6</accession>
<keyword evidence="2" id="KW-0436">Ligase</keyword>
<dbReference type="GO" id="GO:0031956">
    <property type="term" value="F:medium-chain fatty acid-CoA ligase activity"/>
    <property type="evidence" value="ECO:0007669"/>
    <property type="project" value="TreeGrafter"/>
</dbReference>
<dbReference type="Gene3D" id="3.30.300.30">
    <property type="match status" value="1"/>
</dbReference>
<feature type="region of interest" description="Disordered" evidence="3">
    <location>
        <begin position="208"/>
        <end position="264"/>
    </location>
</feature>
<feature type="compositionally biased region" description="Basic and acidic residues" evidence="3">
    <location>
        <begin position="233"/>
        <end position="264"/>
    </location>
</feature>
<dbReference type="PANTHER" id="PTHR43201:SF5">
    <property type="entry name" value="MEDIUM-CHAIN ACYL-COA LIGASE ACSF2, MITOCHONDRIAL"/>
    <property type="match status" value="1"/>
</dbReference>
<comment type="caution">
    <text evidence="4">The sequence shown here is derived from an EMBL/GenBank/DDBJ whole genome shotgun (WGS) entry which is preliminary data.</text>
</comment>
<reference evidence="4 5" key="1">
    <citation type="submission" date="2018-02" db="EMBL/GenBank/DDBJ databases">
        <title>8 Nocardia nova and 1 Nocardia cyriacigeorgica strain used for evolution to TMP-SMX.</title>
        <authorList>
            <person name="Mehta H."/>
            <person name="Weng J."/>
            <person name="Shamoo Y."/>
        </authorList>
    </citation>
    <scope>NUCLEOTIDE SEQUENCE [LARGE SCALE GENOMIC DNA]</scope>
    <source>
        <strain evidence="4 5">MDA3139</strain>
    </source>
</reference>
<gene>
    <name evidence="4" type="ORF">C5E45_19610</name>
</gene>
<feature type="compositionally biased region" description="Basic and acidic residues" evidence="3">
    <location>
        <begin position="209"/>
        <end position="223"/>
    </location>
</feature>
<organism evidence="4 5">
    <name type="scientific">Nocardia nova</name>
    <dbReference type="NCBI Taxonomy" id="37330"/>
    <lineage>
        <taxon>Bacteria</taxon>
        <taxon>Bacillati</taxon>
        <taxon>Actinomycetota</taxon>
        <taxon>Actinomycetes</taxon>
        <taxon>Mycobacteriales</taxon>
        <taxon>Nocardiaceae</taxon>
        <taxon>Nocardia</taxon>
    </lineage>
</organism>
<dbReference type="InterPro" id="IPR045851">
    <property type="entry name" value="AMP-bd_C_sf"/>
</dbReference>
<feature type="compositionally biased region" description="Basic residues" evidence="3">
    <location>
        <begin position="33"/>
        <end position="49"/>
    </location>
</feature>
<sequence length="264" mass="28683">MNFRAGAHRIGILRLAGAARKTPLFRSASIPPRSRRPSAKCTSGRRHSRAGYNSRATVPGPRTTADCVLRDSRGPLDKRQFTDGRPCADGEIRVVDPHGADIAAGAEGEVICRGPETFAGYRDAALDAEVWFDAKGGGRPWLRTGDIGRLERHTRDQGQVHRDDEGCLTITDRAKDVIIRAGETISFGEVEDALLACPGVGDEAAVAVPDRRRESPDPRRIDEFPPFSGGHSADGRTDRPGHRAGIRGERDRDRFGILGRHGPD</sequence>
<comment type="similarity">
    <text evidence="1">Belongs to the ATP-dependent AMP-binding enzyme family.</text>
</comment>
<protein>
    <submittedName>
        <fullName evidence="4">Uncharacterized protein</fullName>
    </submittedName>
</protein>
<dbReference type="PANTHER" id="PTHR43201">
    <property type="entry name" value="ACYL-COA SYNTHETASE"/>
    <property type="match status" value="1"/>
</dbReference>
<feature type="region of interest" description="Disordered" evidence="3">
    <location>
        <begin position="24"/>
        <end position="64"/>
    </location>
</feature>